<feature type="transmembrane region" description="Helical" evidence="1">
    <location>
        <begin position="120"/>
        <end position="140"/>
    </location>
</feature>
<dbReference type="GO" id="GO:0004175">
    <property type="term" value="F:endopeptidase activity"/>
    <property type="evidence" value="ECO:0007669"/>
    <property type="project" value="UniProtKB-ARBA"/>
</dbReference>
<dbReference type="Proteomes" id="UP000612362">
    <property type="component" value="Unassembled WGS sequence"/>
</dbReference>
<evidence type="ECO:0000313" key="4">
    <source>
        <dbReference type="Proteomes" id="UP000612362"/>
    </source>
</evidence>
<dbReference type="GO" id="GO:0080120">
    <property type="term" value="P:CAAX-box protein maturation"/>
    <property type="evidence" value="ECO:0007669"/>
    <property type="project" value="UniProtKB-ARBA"/>
</dbReference>
<sequence length="350" mass="37905">MTFLRRLLSLALVQMAIEVAAVSILVILLQSLLNIFPEAFLQSPFGDTLANVCYACVIVGVLFLASRWLEHRSLADMGLPRKRWGRPLFLGFLCGGGLIASVIVVLAITGGYHITGIQPLNAVQLVVLIIASGLLALLLWRNKGKRKLGFIHYLLFIAIGFGLLPIAAPLLLLLAAAIQEELVFRGMIFRLLERALGSWIALIISALAFGILHSTNPGATLVSTLAVALTSGVVMVAIYLLTRNLWWVIGLHLGWNFFEGPFFGAQVSGHATYGGFFSASITGQEVWTGGAFGPEAGLVAIFIVCMVGFLLCIRAAQQHRIVKPTWRQQASQAAQSEVTEEGVEEQQSKL</sequence>
<gene>
    <name evidence="3" type="ORF">KSX_58220</name>
</gene>
<feature type="transmembrane region" description="Helical" evidence="1">
    <location>
        <begin position="89"/>
        <end position="114"/>
    </location>
</feature>
<evidence type="ECO:0000256" key="1">
    <source>
        <dbReference type="SAM" id="Phobius"/>
    </source>
</evidence>
<dbReference type="AlphaFoldDB" id="A0A8J3I903"/>
<keyword evidence="1" id="KW-0472">Membrane</keyword>
<dbReference type="RefSeq" id="WP_220196910.1">
    <property type="nucleotide sequence ID" value="NZ_BNJF01000003.1"/>
</dbReference>
<keyword evidence="1" id="KW-1133">Transmembrane helix</keyword>
<feature type="transmembrane region" description="Helical" evidence="1">
    <location>
        <begin position="152"/>
        <end position="176"/>
    </location>
</feature>
<dbReference type="EMBL" id="BNJF01000003">
    <property type="protein sequence ID" value="GHO47659.1"/>
    <property type="molecule type" value="Genomic_DNA"/>
</dbReference>
<accession>A0A8J3I903</accession>
<evidence type="ECO:0000259" key="2">
    <source>
        <dbReference type="Pfam" id="PF02517"/>
    </source>
</evidence>
<dbReference type="InterPro" id="IPR003675">
    <property type="entry name" value="Rce1/LyrA-like_dom"/>
</dbReference>
<keyword evidence="3" id="KW-0378">Hydrolase</keyword>
<feature type="transmembrane region" description="Helical" evidence="1">
    <location>
        <begin position="296"/>
        <end position="316"/>
    </location>
</feature>
<keyword evidence="3" id="KW-0645">Protease</keyword>
<name>A0A8J3I903_9CHLR</name>
<proteinExistence type="predicted"/>
<feature type="transmembrane region" description="Helical" evidence="1">
    <location>
        <begin position="219"/>
        <end position="241"/>
    </location>
</feature>
<dbReference type="PANTHER" id="PTHR39430">
    <property type="entry name" value="MEMBRANE-ASSOCIATED PROTEASE-RELATED"/>
    <property type="match status" value="1"/>
</dbReference>
<keyword evidence="4" id="KW-1185">Reference proteome</keyword>
<dbReference type="GO" id="GO:0006508">
    <property type="term" value="P:proteolysis"/>
    <property type="evidence" value="ECO:0007669"/>
    <property type="project" value="UniProtKB-KW"/>
</dbReference>
<keyword evidence="1" id="KW-0812">Transmembrane</keyword>
<comment type="caution">
    <text evidence="3">The sequence shown here is derived from an EMBL/GenBank/DDBJ whole genome shotgun (WGS) entry which is preliminary data.</text>
</comment>
<feature type="transmembrane region" description="Helical" evidence="1">
    <location>
        <begin position="7"/>
        <end position="29"/>
    </location>
</feature>
<dbReference type="PANTHER" id="PTHR39430:SF1">
    <property type="entry name" value="PROTEASE"/>
    <property type="match status" value="1"/>
</dbReference>
<protein>
    <submittedName>
        <fullName evidence="3">CAAX amino protease</fullName>
    </submittedName>
</protein>
<feature type="transmembrane region" description="Helical" evidence="1">
    <location>
        <begin position="196"/>
        <end position="212"/>
    </location>
</feature>
<organism evidence="3 4">
    <name type="scientific">Ktedonospora formicarum</name>
    <dbReference type="NCBI Taxonomy" id="2778364"/>
    <lineage>
        <taxon>Bacteria</taxon>
        <taxon>Bacillati</taxon>
        <taxon>Chloroflexota</taxon>
        <taxon>Ktedonobacteria</taxon>
        <taxon>Ktedonobacterales</taxon>
        <taxon>Ktedonobacteraceae</taxon>
        <taxon>Ktedonospora</taxon>
    </lineage>
</organism>
<feature type="domain" description="CAAX prenyl protease 2/Lysostaphin resistance protein A-like" evidence="2">
    <location>
        <begin position="166"/>
        <end position="258"/>
    </location>
</feature>
<evidence type="ECO:0000313" key="3">
    <source>
        <dbReference type="EMBL" id="GHO47659.1"/>
    </source>
</evidence>
<dbReference type="Pfam" id="PF02517">
    <property type="entry name" value="Rce1-like"/>
    <property type="match status" value="1"/>
</dbReference>
<feature type="transmembrane region" description="Helical" evidence="1">
    <location>
        <begin position="49"/>
        <end position="69"/>
    </location>
</feature>
<reference evidence="3" key="1">
    <citation type="submission" date="2020-10" db="EMBL/GenBank/DDBJ databases">
        <title>Taxonomic study of unclassified bacteria belonging to the class Ktedonobacteria.</title>
        <authorList>
            <person name="Yabe S."/>
            <person name="Wang C.M."/>
            <person name="Zheng Y."/>
            <person name="Sakai Y."/>
            <person name="Cavaletti L."/>
            <person name="Monciardini P."/>
            <person name="Donadio S."/>
        </authorList>
    </citation>
    <scope>NUCLEOTIDE SEQUENCE</scope>
    <source>
        <strain evidence="3">SOSP1-1</strain>
    </source>
</reference>